<evidence type="ECO:0000259" key="1">
    <source>
        <dbReference type="Pfam" id="PF00501"/>
    </source>
</evidence>
<sequence>MDSQKASASVTPLPMCEWLSTERAEDHLVAWSESREWRQHEFRRDVLSLIASLSATPYSRWALCLEDNYSFAVALLAVIYSGKKPVLPGHFRPAVLAEQQSEFDALITDLPLSPGCPVLRFPIAPQAALNVLPQWPQDVSVILFTSGSTGKPQRIVKPIFCLELESRWLGTLWGTEFADARFAATVAPHHMYGLSFAFMLPLSLGLPFATTSVKYHEQLHSLAAAHPLVFISSPAFLERLDPALNTPKLRQVFSAGGPLKHDAARLVEQTCGDLPTEIYGTTETGIIAFRQQHQPEAVWTLFGDIAFSPRPDGNTSLISPLLSPSGTFMLSDEIKMLPSDPRHFELLGRKDRIVKIAEQRVSLTEIEQRLCHLDLLSEASVLTVQKRGRVYVAAVLVLSRSGEQFIDSQGQAALLDNLRQTLRSWISPVALPRYWRIVPVIPLNQQGKRSAAELQEMFL</sequence>
<keyword evidence="3" id="KW-1185">Reference proteome</keyword>
<proteinExistence type="predicted"/>
<dbReference type="PANTHER" id="PTHR45398">
    <property type="match status" value="1"/>
</dbReference>
<reference evidence="2 3" key="1">
    <citation type="submission" date="2021-03" db="EMBL/GenBank/DDBJ databases">
        <title>Five novel Rahnella species.</title>
        <authorList>
            <person name="Brady C."/>
            <person name="Asselin J."/>
            <person name="Beer S."/>
            <person name="Bruberg M.B."/>
            <person name="Crampton B."/>
            <person name="Venter S."/>
            <person name="Arnold D."/>
            <person name="Denman S."/>
        </authorList>
    </citation>
    <scope>NUCLEOTIDE SEQUENCE [LARGE SCALE GENOMIC DNA]</scope>
    <source>
        <strain evidence="2 3">FRB 231</strain>
    </source>
</reference>
<evidence type="ECO:0000313" key="3">
    <source>
        <dbReference type="Proteomes" id="UP000739284"/>
    </source>
</evidence>
<dbReference type="Proteomes" id="UP000739284">
    <property type="component" value="Unassembled WGS sequence"/>
</dbReference>
<organism evidence="2 3">
    <name type="scientific">Rahnella ecdela</name>
    <dbReference type="NCBI Taxonomy" id="2816250"/>
    <lineage>
        <taxon>Bacteria</taxon>
        <taxon>Pseudomonadati</taxon>
        <taxon>Pseudomonadota</taxon>
        <taxon>Gammaproteobacteria</taxon>
        <taxon>Enterobacterales</taxon>
        <taxon>Yersiniaceae</taxon>
        <taxon>Rahnella</taxon>
    </lineage>
</organism>
<dbReference type="PANTHER" id="PTHR45398:SF1">
    <property type="entry name" value="ENZYME, PUTATIVE (JCVI)-RELATED"/>
    <property type="match status" value="1"/>
</dbReference>
<dbReference type="Pfam" id="PF00501">
    <property type="entry name" value="AMP-binding"/>
    <property type="match status" value="1"/>
</dbReference>
<name>A0ABS6LBP3_9GAMM</name>
<comment type="caution">
    <text evidence="2">The sequence shown here is derived from an EMBL/GenBank/DDBJ whole genome shotgun (WGS) entry which is preliminary data.</text>
</comment>
<gene>
    <name evidence="2" type="ORF">J1784_04880</name>
</gene>
<dbReference type="EMBL" id="JAFMOY010000111">
    <property type="protein sequence ID" value="MBU9844349.1"/>
    <property type="molecule type" value="Genomic_DNA"/>
</dbReference>
<dbReference type="InterPro" id="IPR000873">
    <property type="entry name" value="AMP-dep_synth/lig_dom"/>
</dbReference>
<dbReference type="RefSeq" id="WP_217148270.1">
    <property type="nucleotide sequence ID" value="NZ_JAFMOY010000111.1"/>
</dbReference>
<feature type="domain" description="AMP-dependent synthetase/ligase" evidence="1">
    <location>
        <begin position="133"/>
        <end position="292"/>
    </location>
</feature>
<evidence type="ECO:0000313" key="2">
    <source>
        <dbReference type="EMBL" id="MBU9844349.1"/>
    </source>
</evidence>
<accession>A0ABS6LBP3</accession>
<protein>
    <submittedName>
        <fullName evidence="2">Acyl-CoA synthetase</fullName>
    </submittedName>
</protein>